<name>A0A9P3GKE7_9APHY</name>
<feature type="region of interest" description="Disordered" evidence="1">
    <location>
        <begin position="66"/>
        <end position="118"/>
    </location>
</feature>
<organism evidence="2 3">
    <name type="scientific">Phanerochaete sordida</name>
    <dbReference type="NCBI Taxonomy" id="48140"/>
    <lineage>
        <taxon>Eukaryota</taxon>
        <taxon>Fungi</taxon>
        <taxon>Dikarya</taxon>
        <taxon>Basidiomycota</taxon>
        <taxon>Agaricomycotina</taxon>
        <taxon>Agaricomycetes</taxon>
        <taxon>Polyporales</taxon>
        <taxon>Phanerochaetaceae</taxon>
        <taxon>Phanerochaete</taxon>
    </lineage>
</organism>
<reference evidence="2 3" key="1">
    <citation type="submission" date="2021-08" db="EMBL/GenBank/DDBJ databases">
        <title>Draft Genome Sequence of Phanerochaete sordida strain YK-624.</title>
        <authorList>
            <person name="Mori T."/>
            <person name="Dohra H."/>
            <person name="Suzuki T."/>
            <person name="Kawagishi H."/>
            <person name="Hirai H."/>
        </authorList>
    </citation>
    <scope>NUCLEOTIDE SEQUENCE [LARGE SCALE GENOMIC DNA]</scope>
    <source>
        <strain evidence="2 3">YK-624</strain>
    </source>
</reference>
<dbReference type="EMBL" id="BPQB01000064">
    <property type="protein sequence ID" value="GJE96845.1"/>
    <property type="molecule type" value="Genomic_DNA"/>
</dbReference>
<protein>
    <submittedName>
        <fullName evidence="2">Uncharacterized protein</fullName>
    </submittedName>
</protein>
<evidence type="ECO:0000313" key="2">
    <source>
        <dbReference type="EMBL" id="GJE96845.1"/>
    </source>
</evidence>
<feature type="region of interest" description="Disordered" evidence="1">
    <location>
        <begin position="182"/>
        <end position="227"/>
    </location>
</feature>
<accession>A0A9P3GKE7</accession>
<evidence type="ECO:0000256" key="1">
    <source>
        <dbReference type="SAM" id="MobiDB-lite"/>
    </source>
</evidence>
<feature type="compositionally biased region" description="Basic and acidic residues" evidence="1">
    <location>
        <begin position="66"/>
        <end position="78"/>
    </location>
</feature>
<proteinExistence type="predicted"/>
<dbReference type="AlphaFoldDB" id="A0A9P3GKE7"/>
<sequence>MHHPPASTSLVASASSRWPIATRIDCSRPQGRDDINLVFECVWGEVEIRREMNAVWVRCMRRSSPRHPERQGLAEHVRRAPSVQPSDGALSEGTALRFEPPSASVDHPAVDSPRTQRGRLTNRRADYWVSVYYAQRALFVAGRRLVKSQGCASDALHVHHYVRSLPSRTIELLSHESLSPAERNLGRPSIRDTLPHRRSSEGQARVPVDRSLAASEGRSTNITCTSSNTHPQFDIPCV</sequence>
<keyword evidence="3" id="KW-1185">Reference proteome</keyword>
<gene>
    <name evidence="2" type="ORF">PsYK624_130520</name>
</gene>
<comment type="caution">
    <text evidence="2">The sequence shown here is derived from an EMBL/GenBank/DDBJ whole genome shotgun (WGS) entry which is preliminary data.</text>
</comment>
<dbReference type="Proteomes" id="UP000703269">
    <property type="component" value="Unassembled WGS sequence"/>
</dbReference>
<feature type="compositionally biased region" description="Basic and acidic residues" evidence="1">
    <location>
        <begin position="189"/>
        <end position="200"/>
    </location>
</feature>
<evidence type="ECO:0000313" key="3">
    <source>
        <dbReference type="Proteomes" id="UP000703269"/>
    </source>
</evidence>
<feature type="compositionally biased region" description="Polar residues" evidence="1">
    <location>
        <begin position="217"/>
        <end position="227"/>
    </location>
</feature>